<evidence type="ECO:0000259" key="1">
    <source>
        <dbReference type="Pfam" id="PF06172"/>
    </source>
</evidence>
<proteinExistence type="predicted"/>
<sequence length="168" mass="18123">MRQLIERLGLDAHPEGGFYRRLFVASQRDAQGRAASSAILFLLPGVSGESLAPGRCRWHFHEGDPLQLLIADAPGSPRCELLGPVEGEQLPQRAVPAHAWQAARSTGPTPWSAAAWHRSFSSPASACWPMISTHRRSGRSWWPSIPSCSDTPITAANTRLSPLGAPAS</sequence>
<dbReference type="InterPro" id="IPR039935">
    <property type="entry name" value="YML079W-like"/>
</dbReference>
<organism evidence="2">
    <name type="scientific">Ectopseudomonas oleovorans</name>
    <name type="common">Pseudomonas oleovorans</name>
    <dbReference type="NCBI Taxonomy" id="301"/>
    <lineage>
        <taxon>Bacteria</taxon>
        <taxon>Pseudomonadati</taxon>
        <taxon>Pseudomonadota</taxon>
        <taxon>Gammaproteobacteria</taxon>
        <taxon>Pseudomonadales</taxon>
        <taxon>Pseudomonadaceae</taxon>
        <taxon>Ectopseudomonas</taxon>
    </lineage>
</organism>
<dbReference type="PANTHER" id="PTHR33387:SF3">
    <property type="entry name" value="DUF985 DOMAIN-CONTAINING PROTEIN"/>
    <property type="match status" value="1"/>
</dbReference>
<gene>
    <name evidence="2" type="ORF">POT9AD_0025</name>
</gene>
<name>A0A653AXE7_ECTOL</name>
<accession>A0A653AXE7</accession>
<dbReference type="EMBL" id="LR130779">
    <property type="protein sequence ID" value="VDN61021.1"/>
    <property type="molecule type" value="Genomic_DNA"/>
</dbReference>
<dbReference type="InterPro" id="IPR011051">
    <property type="entry name" value="RmlC_Cupin_sf"/>
</dbReference>
<dbReference type="PANTHER" id="PTHR33387">
    <property type="entry name" value="RMLC-LIKE JELLY ROLL FOLD PROTEIN"/>
    <property type="match status" value="1"/>
</dbReference>
<dbReference type="Gene3D" id="2.60.120.10">
    <property type="entry name" value="Jelly Rolls"/>
    <property type="match status" value="1"/>
</dbReference>
<evidence type="ECO:0000313" key="2">
    <source>
        <dbReference type="EMBL" id="VDN61021.1"/>
    </source>
</evidence>
<dbReference type="InterPro" id="IPR009327">
    <property type="entry name" value="Cupin_DUF985"/>
</dbReference>
<dbReference type="SUPFAM" id="SSF51182">
    <property type="entry name" value="RmlC-like cupins"/>
    <property type="match status" value="1"/>
</dbReference>
<protein>
    <recommendedName>
        <fullName evidence="1">DUF985 domain-containing protein</fullName>
    </recommendedName>
</protein>
<dbReference type="AlphaFoldDB" id="A0A653AXE7"/>
<reference evidence="2" key="1">
    <citation type="submission" date="2018-11" db="EMBL/GenBank/DDBJ databases">
        <authorList>
            <consortium name="Genoscope - CEA"/>
            <person name="William W."/>
        </authorList>
    </citation>
    <scope>NUCLEOTIDE SEQUENCE [LARGE SCALE GENOMIC DNA]</scope>
    <source>
        <strain evidence="2">T9AD</strain>
    </source>
</reference>
<dbReference type="Pfam" id="PF06172">
    <property type="entry name" value="Cupin_5"/>
    <property type="match status" value="1"/>
</dbReference>
<feature type="domain" description="DUF985" evidence="1">
    <location>
        <begin position="3"/>
        <end position="109"/>
    </location>
</feature>
<dbReference type="InterPro" id="IPR014710">
    <property type="entry name" value="RmlC-like_jellyroll"/>
</dbReference>